<dbReference type="CDD" id="cd01132">
    <property type="entry name" value="F1-ATPase_alpha_CD"/>
    <property type="match status" value="1"/>
</dbReference>
<dbReference type="Pfam" id="PF00006">
    <property type="entry name" value="ATP-synt_ab"/>
    <property type="match status" value="1"/>
</dbReference>
<dbReference type="GO" id="GO:0046933">
    <property type="term" value="F:proton-transporting ATP synthase activity, rotational mechanism"/>
    <property type="evidence" value="ECO:0007669"/>
    <property type="project" value="UniProtKB-UniRule"/>
</dbReference>
<reference evidence="15" key="1">
    <citation type="submission" date="2017-09" db="EMBL/GenBank/DDBJ databases">
        <title>Depth-based differentiation of microbial function through sediment-hosted aquifers and enrichment of novel symbionts in the deep terrestrial subsurface.</title>
        <authorList>
            <person name="Probst A.J."/>
            <person name="Ladd B."/>
            <person name="Jarett J.K."/>
            <person name="Geller-Mcgrath D.E."/>
            <person name="Sieber C.M.K."/>
            <person name="Emerson J.B."/>
            <person name="Anantharaman K."/>
            <person name="Thomas B.C."/>
            <person name="Malmstrom R."/>
            <person name="Stieglmeier M."/>
            <person name="Klingl A."/>
            <person name="Woyke T."/>
            <person name="Ryan C.M."/>
            <person name="Banfield J.F."/>
        </authorList>
    </citation>
    <scope>NUCLEOTIDE SEQUENCE [LARGE SCALE GENOMIC DNA]</scope>
</reference>
<dbReference type="EC" id="7.1.2.2" evidence="11"/>
<dbReference type="SUPFAM" id="SSF52540">
    <property type="entry name" value="P-loop containing nucleoside triphosphate hydrolases"/>
    <property type="match status" value="1"/>
</dbReference>
<dbReference type="SUPFAM" id="SSF47917">
    <property type="entry name" value="C-terminal domain of alpha and beta subunits of F1 ATP synthase"/>
    <property type="match status" value="1"/>
</dbReference>
<dbReference type="SUPFAM" id="SSF50615">
    <property type="entry name" value="N-terminal domain of alpha and beta subunits of F1 ATP synthase"/>
    <property type="match status" value="1"/>
</dbReference>
<dbReference type="InterPro" id="IPR038376">
    <property type="entry name" value="ATP_synth_asu_C_sf"/>
</dbReference>
<keyword evidence="5 11" id="KW-0067">ATP-binding</keyword>
<evidence type="ECO:0000256" key="10">
    <source>
        <dbReference type="ARBA" id="ARBA00023310"/>
    </source>
</evidence>
<dbReference type="Gene3D" id="3.40.50.300">
    <property type="entry name" value="P-loop containing nucleotide triphosphate hydrolases"/>
    <property type="match status" value="1"/>
</dbReference>
<evidence type="ECO:0000259" key="13">
    <source>
        <dbReference type="Pfam" id="PF00306"/>
    </source>
</evidence>
<dbReference type="CDD" id="cd18113">
    <property type="entry name" value="ATP-synt_F1_alpha_C"/>
    <property type="match status" value="1"/>
</dbReference>
<keyword evidence="10 11" id="KW-0066">ATP synthesis</keyword>
<dbReference type="FunFam" id="1.20.150.20:FF:000001">
    <property type="entry name" value="ATP synthase subunit alpha"/>
    <property type="match status" value="1"/>
</dbReference>
<dbReference type="HAMAP" id="MF_01346">
    <property type="entry name" value="ATP_synth_alpha_bact"/>
    <property type="match status" value="1"/>
</dbReference>
<dbReference type="InterPro" id="IPR027417">
    <property type="entry name" value="P-loop_NTPase"/>
</dbReference>
<evidence type="ECO:0000313" key="14">
    <source>
        <dbReference type="EMBL" id="PIZ46705.1"/>
    </source>
</evidence>
<dbReference type="InterPro" id="IPR020003">
    <property type="entry name" value="ATPase_a/bsu_AS"/>
</dbReference>
<evidence type="ECO:0000256" key="2">
    <source>
        <dbReference type="ARBA" id="ARBA00008936"/>
    </source>
</evidence>
<evidence type="ECO:0000256" key="6">
    <source>
        <dbReference type="ARBA" id="ARBA00022967"/>
    </source>
</evidence>
<evidence type="ECO:0000259" key="12">
    <source>
        <dbReference type="Pfam" id="PF00006"/>
    </source>
</evidence>
<dbReference type="Pfam" id="PF00306">
    <property type="entry name" value="ATP-synt_ab_C"/>
    <property type="match status" value="1"/>
</dbReference>
<dbReference type="InterPro" id="IPR033732">
    <property type="entry name" value="ATP_synth_F1_a_nt-bd_dom"/>
</dbReference>
<name>A0A2M7TJG0_UNCKA</name>
<dbReference type="PROSITE" id="PS00152">
    <property type="entry name" value="ATPASE_ALPHA_BETA"/>
    <property type="match status" value="1"/>
</dbReference>
<dbReference type="InterPro" id="IPR000793">
    <property type="entry name" value="ATP_synth_asu_C"/>
</dbReference>
<comment type="subcellular location">
    <subcellularLocation>
        <location evidence="11">Cell membrane</location>
        <topology evidence="11">Peripheral membrane protein</topology>
    </subcellularLocation>
    <subcellularLocation>
        <location evidence="1">Membrane</location>
    </subcellularLocation>
</comment>
<comment type="similarity">
    <text evidence="2 11">Belongs to the ATPase alpha/beta chains family.</text>
</comment>
<feature type="domain" description="ATPase F1/V1/A1 complex alpha/beta subunit nucleotide-binding" evidence="12">
    <location>
        <begin position="147"/>
        <end position="364"/>
    </location>
</feature>
<dbReference type="AlphaFoldDB" id="A0A2M7TJG0"/>
<dbReference type="FunFam" id="3.40.50.300:FF:000002">
    <property type="entry name" value="ATP synthase subunit alpha"/>
    <property type="match status" value="1"/>
</dbReference>
<organism evidence="14 15">
    <name type="scientific">candidate division WWE3 bacterium CG_4_10_14_0_2_um_filter_41_14</name>
    <dbReference type="NCBI Taxonomy" id="1975072"/>
    <lineage>
        <taxon>Bacteria</taxon>
        <taxon>Katanobacteria</taxon>
    </lineage>
</organism>
<dbReference type="PANTHER" id="PTHR48082:SF2">
    <property type="entry name" value="ATP SYNTHASE SUBUNIT ALPHA, MITOCHONDRIAL"/>
    <property type="match status" value="1"/>
</dbReference>
<dbReference type="NCBIfam" id="NF009884">
    <property type="entry name" value="PRK13343.1"/>
    <property type="match status" value="1"/>
</dbReference>
<dbReference type="InterPro" id="IPR005294">
    <property type="entry name" value="ATP_synth_F1_asu"/>
</dbReference>
<evidence type="ECO:0000256" key="11">
    <source>
        <dbReference type="HAMAP-Rule" id="MF_01346"/>
    </source>
</evidence>
<dbReference type="GO" id="GO:0005524">
    <property type="term" value="F:ATP binding"/>
    <property type="evidence" value="ECO:0007669"/>
    <property type="project" value="UniProtKB-UniRule"/>
</dbReference>
<dbReference type="Gene3D" id="1.20.150.20">
    <property type="entry name" value="ATP synthase alpha/beta chain, C-terminal domain"/>
    <property type="match status" value="1"/>
</dbReference>
<keyword evidence="3 11" id="KW-0813">Transport</keyword>
<proteinExistence type="inferred from homology"/>
<feature type="site" description="Required for activity" evidence="11">
    <location>
        <position position="362"/>
    </location>
</feature>
<comment type="caution">
    <text evidence="14">The sequence shown here is derived from an EMBL/GenBank/DDBJ whole genome shotgun (WGS) entry which is preliminary data.</text>
</comment>
<dbReference type="PANTHER" id="PTHR48082">
    <property type="entry name" value="ATP SYNTHASE SUBUNIT ALPHA, MITOCHONDRIAL"/>
    <property type="match status" value="1"/>
</dbReference>
<dbReference type="GO" id="GO:0045259">
    <property type="term" value="C:proton-transporting ATP synthase complex"/>
    <property type="evidence" value="ECO:0007669"/>
    <property type="project" value="UniProtKB-KW"/>
</dbReference>
<dbReference type="NCBIfam" id="TIGR00962">
    <property type="entry name" value="atpA"/>
    <property type="match status" value="1"/>
</dbReference>
<keyword evidence="11" id="KW-1003">Cell membrane</keyword>
<evidence type="ECO:0000256" key="4">
    <source>
        <dbReference type="ARBA" id="ARBA00022741"/>
    </source>
</evidence>
<keyword evidence="11" id="KW-0375">Hydrogen ion transport</keyword>
<evidence type="ECO:0000256" key="7">
    <source>
        <dbReference type="ARBA" id="ARBA00023065"/>
    </source>
</evidence>
<keyword evidence="6 11" id="KW-1278">Translocase</keyword>
<keyword evidence="9 11" id="KW-0139">CF(1)</keyword>
<keyword evidence="8 11" id="KW-0472">Membrane</keyword>
<sequence>MENDLLESIKQTLSQQQAPHIANVGNVKRVEDGVIILDGCSKVQMGERVFCPEKKISAMVLNLATQEVGAVVLGDFAIVSEGDVFERTGEVMSIPVSDETVGRVVNAIGEPIDGGAAFSDNQTLMPVEKIAPGVMKRQPVTVPLQTGITAIDAMIPVGRGQRELIIGDRSTGKTAIAIDAIINQKNEKDPVICIYVAIGQKQSRVANIAQILKEQGAMSYTTIVAASASDSVAMQYLSVYSATAIGEYFLQQGKDVLIVYDDLTKHAWAYRQISLVLRRPPGREAYPGDIFYLHSRLLERSCRLNDESGGGSITSLPIVETQFGDVSAYIPTNIISITDGQIYLENEMFNAGFRPAIDPSNSVSRVGGAAQTKPMKKVSGQMRLELAQFKELEAFAQFGSADLDEKTRSRIERGRRIKEILKQPQYEPLPVATQIALITAVNEGYLDKISIEGISDFKEQFIAYMQSTNIVDVTELLEDFFKTYAIKE</sequence>
<dbReference type="InterPro" id="IPR023366">
    <property type="entry name" value="ATP_synth_asu-like_sf"/>
</dbReference>
<evidence type="ECO:0000256" key="3">
    <source>
        <dbReference type="ARBA" id="ARBA00022448"/>
    </source>
</evidence>
<evidence type="ECO:0000256" key="5">
    <source>
        <dbReference type="ARBA" id="ARBA00022840"/>
    </source>
</evidence>
<dbReference type="GO" id="GO:0005886">
    <property type="term" value="C:plasma membrane"/>
    <property type="evidence" value="ECO:0007669"/>
    <property type="project" value="UniProtKB-SubCell"/>
</dbReference>
<dbReference type="Proteomes" id="UP000228920">
    <property type="component" value="Unassembled WGS sequence"/>
</dbReference>
<dbReference type="GO" id="GO:0043531">
    <property type="term" value="F:ADP binding"/>
    <property type="evidence" value="ECO:0007669"/>
    <property type="project" value="TreeGrafter"/>
</dbReference>
<keyword evidence="4 11" id="KW-0547">Nucleotide-binding</keyword>
<keyword evidence="7 11" id="KW-0406">Ion transport</keyword>
<feature type="binding site" evidence="11">
    <location>
        <begin position="167"/>
        <end position="174"/>
    </location>
    <ligand>
        <name>ATP</name>
        <dbReference type="ChEBI" id="CHEBI:30616"/>
    </ligand>
</feature>
<dbReference type="InterPro" id="IPR000194">
    <property type="entry name" value="ATPase_F1/V1/A1_a/bsu_nucl-bd"/>
</dbReference>
<evidence type="ECO:0000313" key="15">
    <source>
        <dbReference type="Proteomes" id="UP000228920"/>
    </source>
</evidence>
<evidence type="ECO:0000256" key="8">
    <source>
        <dbReference type="ARBA" id="ARBA00023136"/>
    </source>
</evidence>
<gene>
    <name evidence="11" type="primary">atpA</name>
    <name evidence="14" type="ORF">COY32_02935</name>
</gene>
<comment type="catalytic activity">
    <reaction evidence="11">
        <text>ATP + H2O + 4 H(+)(in) = ADP + phosphate + 5 H(+)(out)</text>
        <dbReference type="Rhea" id="RHEA:57720"/>
        <dbReference type="ChEBI" id="CHEBI:15377"/>
        <dbReference type="ChEBI" id="CHEBI:15378"/>
        <dbReference type="ChEBI" id="CHEBI:30616"/>
        <dbReference type="ChEBI" id="CHEBI:43474"/>
        <dbReference type="ChEBI" id="CHEBI:456216"/>
        <dbReference type="EC" id="7.1.2.2"/>
    </reaction>
</comment>
<dbReference type="EMBL" id="PFNL01000085">
    <property type="protein sequence ID" value="PIZ46705.1"/>
    <property type="molecule type" value="Genomic_DNA"/>
</dbReference>
<protein>
    <recommendedName>
        <fullName evidence="11">ATP synthase subunit alpha</fullName>
        <ecNumber evidence="11">7.1.2.2</ecNumber>
    </recommendedName>
    <alternativeName>
        <fullName evidence="11">ATP synthase F1 sector subunit alpha</fullName>
    </alternativeName>
    <alternativeName>
        <fullName evidence="11">F-ATPase subunit alpha</fullName>
    </alternativeName>
</protein>
<evidence type="ECO:0000256" key="1">
    <source>
        <dbReference type="ARBA" id="ARBA00004370"/>
    </source>
</evidence>
<comment type="function">
    <text evidence="11">Produces ATP from ADP in the presence of a proton gradient across the membrane. The alpha chain is a regulatory subunit.</text>
</comment>
<feature type="domain" description="ATP synthase alpha subunit C-terminal" evidence="13">
    <location>
        <begin position="371"/>
        <end position="469"/>
    </location>
</feature>
<evidence type="ECO:0000256" key="9">
    <source>
        <dbReference type="ARBA" id="ARBA00023196"/>
    </source>
</evidence>
<dbReference type="InterPro" id="IPR036121">
    <property type="entry name" value="ATPase_F1/V1/A1_a/bsu_N_sf"/>
</dbReference>
<dbReference type="Gene3D" id="2.40.30.20">
    <property type="match status" value="1"/>
</dbReference>
<accession>A0A2M7TJG0</accession>